<accession>A0A0P1ATC8</accession>
<protein>
    <submittedName>
        <fullName evidence="2">Uncharacterized protein</fullName>
    </submittedName>
</protein>
<feature type="region of interest" description="Disordered" evidence="1">
    <location>
        <begin position="181"/>
        <end position="229"/>
    </location>
</feature>
<evidence type="ECO:0000313" key="2">
    <source>
        <dbReference type="EMBL" id="CEG44405.1"/>
    </source>
</evidence>
<dbReference type="Proteomes" id="UP000054928">
    <property type="component" value="Unassembled WGS sequence"/>
</dbReference>
<sequence length="369" mass="41403">MESPTLTDEATSAMELACNLPALVAQLKALRQDMKRKSKLYNAFLRGNESIFSPSSMSLKENHSGMHETLFSSYTDSQLDPRASQISLEALSALDDANYSNTLVSRRSSIMRQQQHRSSLRSRLQTRTHSMPHMSMGRIWTDNYSVMWCCNTLTELRLVLATADLVTNWLRTTQRPISLGFRTNQNMQTSPKAASSPSSGFNKNGWSKFSGSKKNKQSPPSTRHSVSRDCDSHFFNSESTSGVHEILDLSDYGDVTNAPQHFPISTGTMVQSSASDMTKFTLSDDVERWCKEQEEMHCDIIVILTETVLRCEKLQQENLDQLQNLMQLSLCSPLFSDRSSVTSSDTSFEKVSKMDSCDEADVDAILLDV</sequence>
<dbReference type="AlphaFoldDB" id="A0A0P1ATC8"/>
<feature type="compositionally biased region" description="Polar residues" evidence="1">
    <location>
        <begin position="181"/>
        <end position="210"/>
    </location>
</feature>
<dbReference type="OrthoDB" id="166643at2759"/>
<organism evidence="2 3">
    <name type="scientific">Plasmopara halstedii</name>
    <name type="common">Downy mildew of sunflower</name>
    <dbReference type="NCBI Taxonomy" id="4781"/>
    <lineage>
        <taxon>Eukaryota</taxon>
        <taxon>Sar</taxon>
        <taxon>Stramenopiles</taxon>
        <taxon>Oomycota</taxon>
        <taxon>Peronosporomycetes</taxon>
        <taxon>Peronosporales</taxon>
        <taxon>Peronosporaceae</taxon>
        <taxon>Plasmopara</taxon>
    </lineage>
</organism>
<keyword evidence="3" id="KW-1185">Reference proteome</keyword>
<evidence type="ECO:0000256" key="1">
    <source>
        <dbReference type="SAM" id="MobiDB-lite"/>
    </source>
</evidence>
<dbReference type="OMA" id="GFRTNQN"/>
<dbReference type="GeneID" id="36395828"/>
<name>A0A0P1ATC8_PLAHL</name>
<reference evidence="3" key="1">
    <citation type="submission" date="2014-09" db="EMBL/GenBank/DDBJ databases">
        <authorList>
            <person name="Sharma Rahul"/>
            <person name="Thines Marco"/>
        </authorList>
    </citation>
    <scope>NUCLEOTIDE SEQUENCE [LARGE SCALE GENOMIC DNA]</scope>
</reference>
<proteinExistence type="predicted"/>
<dbReference type="RefSeq" id="XP_024580774.1">
    <property type="nucleotide sequence ID" value="XM_024730504.1"/>
</dbReference>
<evidence type="ECO:0000313" key="3">
    <source>
        <dbReference type="Proteomes" id="UP000054928"/>
    </source>
</evidence>
<dbReference type="EMBL" id="CCYD01001204">
    <property type="protein sequence ID" value="CEG44405.1"/>
    <property type="molecule type" value="Genomic_DNA"/>
</dbReference>